<evidence type="ECO:0000313" key="2">
    <source>
        <dbReference type="Proteomes" id="UP000077763"/>
    </source>
</evidence>
<organism evidence="1 2">
    <name type="scientific">Methylomonas methanica</name>
    <dbReference type="NCBI Taxonomy" id="421"/>
    <lineage>
        <taxon>Bacteria</taxon>
        <taxon>Pseudomonadati</taxon>
        <taxon>Pseudomonadota</taxon>
        <taxon>Gammaproteobacteria</taxon>
        <taxon>Methylococcales</taxon>
        <taxon>Methylococcaceae</taxon>
        <taxon>Methylomonas</taxon>
    </lineage>
</organism>
<name>A0A177MTU7_METMH</name>
<proteinExistence type="predicted"/>
<reference evidence="1 2" key="1">
    <citation type="submission" date="2016-03" db="EMBL/GenBank/DDBJ databases">
        <authorList>
            <person name="Ploux O."/>
        </authorList>
    </citation>
    <scope>NUCLEOTIDE SEQUENCE [LARGE SCALE GENOMIC DNA]</scope>
    <source>
        <strain evidence="1 2">R-45371</strain>
    </source>
</reference>
<dbReference type="AlphaFoldDB" id="A0A177MTU7"/>
<dbReference type="Proteomes" id="UP000077763">
    <property type="component" value="Unassembled WGS sequence"/>
</dbReference>
<comment type="caution">
    <text evidence="1">The sequence shown here is derived from an EMBL/GenBank/DDBJ whole genome shotgun (WGS) entry which is preliminary data.</text>
</comment>
<evidence type="ECO:0000313" key="1">
    <source>
        <dbReference type="EMBL" id="OAI09012.1"/>
    </source>
</evidence>
<gene>
    <name evidence="1" type="ORF">A1353_05450</name>
</gene>
<dbReference type="EMBL" id="LUUH01000013">
    <property type="protein sequence ID" value="OAI09012.1"/>
    <property type="molecule type" value="Genomic_DNA"/>
</dbReference>
<accession>A0A177MTU7</accession>
<protein>
    <submittedName>
        <fullName evidence="1">Uncharacterized protein</fullName>
    </submittedName>
</protein>
<sequence>MPTPSKELVALHKHWCIADSIKQVVLAPLPEISRQTTTKRLPDDLAAFAESHSRFMRLQIWYALLYVVIEGYRALDHKSVEVEKLLSNEEMVNALRLFRNAVFHYQKDPLTEKLLVFLDAKESEIWIWHLNSALKKHLEFLLPIESWFNTVAVPVYRRPWWRFWGSGNE</sequence>
<dbReference type="RefSeq" id="WP_064035541.1">
    <property type="nucleotide sequence ID" value="NZ_LUUH01000013.1"/>
</dbReference>